<reference evidence="2 3" key="1">
    <citation type="journal article" date="2024" name="IMA Fungus">
        <title>IMA Genome - F19 : A genome assembly and annotation guide to empower mycologists, including annotated draft genome sequences of Ceratocystis pirilliformis, Diaporthe australafricana, Fusarium ophioides, Paecilomyces lecythidis, and Sporothrix stenoceras.</title>
        <authorList>
            <person name="Aylward J."/>
            <person name="Wilson A.M."/>
            <person name="Visagie C.M."/>
            <person name="Spraker J."/>
            <person name="Barnes I."/>
            <person name="Buitendag C."/>
            <person name="Ceriani C."/>
            <person name="Del Mar Angel L."/>
            <person name="du Plessis D."/>
            <person name="Fuchs T."/>
            <person name="Gasser K."/>
            <person name="Kramer D."/>
            <person name="Li W."/>
            <person name="Munsamy K."/>
            <person name="Piso A."/>
            <person name="Price J.L."/>
            <person name="Sonnekus B."/>
            <person name="Thomas C."/>
            <person name="van der Nest A."/>
            <person name="van Dijk A."/>
            <person name="van Heerden A."/>
            <person name="van Vuuren N."/>
            <person name="Yilmaz N."/>
            <person name="Duong T.A."/>
            <person name="van der Merwe N.A."/>
            <person name="Wingfield M.J."/>
            <person name="Wingfield B.D."/>
        </authorList>
    </citation>
    <scope>NUCLEOTIDE SEQUENCE [LARGE SCALE GENOMIC DNA]</scope>
    <source>
        <strain evidence="2 3">CMW 18300</strain>
    </source>
</reference>
<feature type="region of interest" description="Disordered" evidence="1">
    <location>
        <begin position="128"/>
        <end position="160"/>
    </location>
</feature>
<feature type="compositionally biased region" description="Low complexity" evidence="1">
    <location>
        <begin position="132"/>
        <end position="144"/>
    </location>
</feature>
<feature type="compositionally biased region" description="Basic and acidic residues" evidence="1">
    <location>
        <begin position="146"/>
        <end position="160"/>
    </location>
</feature>
<feature type="compositionally biased region" description="Polar residues" evidence="1">
    <location>
        <begin position="306"/>
        <end position="318"/>
    </location>
</feature>
<organism evidence="2 3">
    <name type="scientific">Diaporthe australafricana</name>
    <dbReference type="NCBI Taxonomy" id="127596"/>
    <lineage>
        <taxon>Eukaryota</taxon>
        <taxon>Fungi</taxon>
        <taxon>Dikarya</taxon>
        <taxon>Ascomycota</taxon>
        <taxon>Pezizomycotina</taxon>
        <taxon>Sordariomycetes</taxon>
        <taxon>Sordariomycetidae</taxon>
        <taxon>Diaporthales</taxon>
        <taxon>Diaporthaceae</taxon>
        <taxon>Diaporthe</taxon>
    </lineage>
</organism>
<dbReference type="Proteomes" id="UP001583177">
    <property type="component" value="Unassembled WGS sequence"/>
</dbReference>
<evidence type="ECO:0000313" key="2">
    <source>
        <dbReference type="EMBL" id="KAL1882792.1"/>
    </source>
</evidence>
<dbReference type="EMBL" id="JAWRVE010000003">
    <property type="protein sequence ID" value="KAL1882792.1"/>
    <property type="molecule type" value="Genomic_DNA"/>
</dbReference>
<sequence length="503" mass="56244">MRGNTVADTWARIPGLSSYWCLQIQWRVDEDVVAALTEPRYPVPDESLDTIILVQTIYLLQLFLHLHEFDPCIKEGDPDEELLRLFQDNVAREFNSAYGTAHARLDREPCPDGESLERVVRGLMLAQREAGQQQQPQQQQQQQQHECSRSSHSDSPDSTKSRLQQLLVRLVAELNRPVYMHKSRYEESHGPRTDETWAARFATRIIQWRFHMRNPMVQPALREQIIRVVEDAHALDEEGLEVYRMLRTAAPGFIHVVTPLQPEMQPPLRQSNPTHHGPHSHQHQRSISSGGGMKMQHILASPLPQTPDQTPSASSATPRTPLFPRHPSGIPSAAVPPPPHHVEDSSNKRASAQDLPYPPAKRPRSAHAHDANDADDAHPEPKREPPATADGNPAGEIPIRGGQAGDATGPQQSVRAEDATVLQRILDGVTGLNQRMEELHRDLGQRFDALDDRLQRLEDWMTTGTWVLTAGRPSIRDAAEGGNGSFMTRGERSAARIVGVPPL</sequence>
<name>A0ABR3Y4R4_9PEZI</name>
<feature type="region of interest" description="Disordered" evidence="1">
    <location>
        <begin position="263"/>
        <end position="415"/>
    </location>
</feature>
<feature type="compositionally biased region" description="Basic and acidic residues" evidence="1">
    <location>
        <begin position="367"/>
        <end position="385"/>
    </location>
</feature>
<evidence type="ECO:0000313" key="3">
    <source>
        <dbReference type="Proteomes" id="UP001583177"/>
    </source>
</evidence>
<comment type="caution">
    <text evidence="2">The sequence shown here is derived from an EMBL/GenBank/DDBJ whole genome shotgun (WGS) entry which is preliminary data.</text>
</comment>
<accession>A0ABR3Y4R4</accession>
<proteinExistence type="predicted"/>
<protein>
    <submittedName>
        <fullName evidence="2">Uncharacterized protein</fullName>
    </submittedName>
</protein>
<keyword evidence="3" id="KW-1185">Reference proteome</keyword>
<evidence type="ECO:0000256" key="1">
    <source>
        <dbReference type="SAM" id="MobiDB-lite"/>
    </source>
</evidence>
<gene>
    <name evidence="2" type="ORF">Daus18300_000430</name>
</gene>